<dbReference type="HOGENOM" id="CLU_2160773_0_0_1"/>
<reference evidence="5" key="1">
    <citation type="submission" date="2012-12" db="EMBL/GenBank/DDBJ databases">
        <authorList>
            <person name="Hellsten U."/>
            <person name="Grimwood J."/>
            <person name="Chapman J.A."/>
            <person name="Shapiro H."/>
            <person name="Aerts A."/>
            <person name="Otillar R.P."/>
            <person name="Terry A.Y."/>
            <person name="Boore J.L."/>
            <person name="Simakov O."/>
            <person name="Marletaz F."/>
            <person name="Cho S.-J."/>
            <person name="Edsinger-Gonzales E."/>
            <person name="Havlak P."/>
            <person name="Kuo D.-H."/>
            <person name="Larsson T."/>
            <person name="Lv J."/>
            <person name="Arendt D."/>
            <person name="Savage R."/>
            <person name="Osoegawa K."/>
            <person name="de Jong P."/>
            <person name="Lindberg D.R."/>
            <person name="Seaver E.C."/>
            <person name="Weisblat D.A."/>
            <person name="Putnam N.H."/>
            <person name="Grigoriev I.V."/>
            <person name="Rokhsar D.S."/>
        </authorList>
    </citation>
    <scope>NUCLEOTIDE SEQUENCE</scope>
    <source>
        <strain evidence="5">I ESC-2004</strain>
    </source>
</reference>
<reference evidence="3 5" key="2">
    <citation type="journal article" date="2013" name="Nature">
        <title>Insights into bilaterian evolution from three spiralian genomes.</title>
        <authorList>
            <person name="Simakov O."/>
            <person name="Marletaz F."/>
            <person name="Cho S.J."/>
            <person name="Edsinger-Gonzales E."/>
            <person name="Havlak P."/>
            <person name="Hellsten U."/>
            <person name="Kuo D.H."/>
            <person name="Larsson T."/>
            <person name="Lv J."/>
            <person name="Arendt D."/>
            <person name="Savage R."/>
            <person name="Osoegawa K."/>
            <person name="de Jong P."/>
            <person name="Grimwood J."/>
            <person name="Chapman J.A."/>
            <person name="Shapiro H."/>
            <person name="Aerts A."/>
            <person name="Otillar R.P."/>
            <person name="Terry A.Y."/>
            <person name="Boore J.L."/>
            <person name="Grigoriev I.V."/>
            <person name="Lindberg D.R."/>
            <person name="Seaver E.C."/>
            <person name="Weisblat D.A."/>
            <person name="Putnam N.H."/>
            <person name="Rokhsar D.S."/>
        </authorList>
    </citation>
    <scope>NUCLEOTIDE SEQUENCE</scope>
    <source>
        <strain evidence="3 5">I ESC-2004</strain>
    </source>
</reference>
<dbReference type="EnsemblMetazoa" id="CapteT204851">
    <property type="protein sequence ID" value="CapteP204851"/>
    <property type="gene ID" value="CapteG204851"/>
</dbReference>
<dbReference type="AlphaFoldDB" id="R7U2F1"/>
<dbReference type="EMBL" id="AMQN01010954">
    <property type="status" value="NOT_ANNOTATED_CDS"/>
    <property type="molecule type" value="Genomic_DNA"/>
</dbReference>
<proteinExistence type="predicted"/>
<keyword evidence="2" id="KW-0732">Signal</keyword>
<accession>R7U2F1</accession>
<evidence type="ECO:0000313" key="5">
    <source>
        <dbReference type="Proteomes" id="UP000014760"/>
    </source>
</evidence>
<keyword evidence="5" id="KW-1185">Reference proteome</keyword>
<feature type="transmembrane region" description="Helical" evidence="1">
    <location>
        <begin position="72"/>
        <end position="90"/>
    </location>
</feature>
<evidence type="ECO:0008006" key="6">
    <source>
        <dbReference type="Google" id="ProtNLM"/>
    </source>
</evidence>
<evidence type="ECO:0000256" key="2">
    <source>
        <dbReference type="SAM" id="SignalP"/>
    </source>
</evidence>
<dbReference type="EMBL" id="AMQN01010953">
    <property type="status" value="NOT_ANNOTATED_CDS"/>
    <property type="molecule type" value="Genomic_DNA"/>
</dbReference>
<keyword evidence="1" id="KW-0472">Membrane</keyword>
<evidence type="ECO:0000313" key="3">
    <source>
        <dbReference type="EMBL" id="ELT97335.1"/>
    </source>
</evidence>
<sequence>MATLRGVAFLFVLLSSSAIAHDYFDDANDDEMMTDDGAYMTTSDGLAVQTAPPPDDASFLSGVQVEHATDKIIIGVTVTFLSFGGIVVRVHRSKESDRQSTQLVEQAKGIL</sequence>
<dbReference type="Proteomes" id="UP000014760">
    <property type="component" value="Unassembled WGS sequence"/>
</dbReference>
<keyword evidence="1" id="KW-1133">Transmembrane helix</keyword>
<reference evidence="4" key="3">
    <citation type="submission" date="2015-06" db="UniProtKB">
        <authorList>
            <consortium name="EnsemblMetazoa"/>
        </authorList>
    </citation>
    <scope>IDENTIFICATION</scope>
</reference>
<evidence type="ECO:0000313" key="4">
    <source>
        <dbReference type="EnsemblMetazoa" id="CapteP204851"/>
    </source>
</evidence>
<evidence type="ECO:0000256" key="1">
    <source>
        <dbReference type="SAM" id="Phobius"/>
    </source>
</evidence>
<protein>
    <recommendedName>
        <fullName evidence="6">Transmembrane protein</fullName>
    </recommendedName>
</protein>
<gene>
    <name evidence="3" type="ORF">CAPTEDRAFT_204851</name>
</gene>
<dbReference type="EMBL" id="KB308591">
    <property type="protein sequence ID" value="ELT97335.1"/>
    <property type="molecule type" value="Genomic_DNA"/>
</dbReference>
<keyword evidence="1" id="KW-0812">Transmembrane</keyword>
<organism evidence="3">
    <name type="scientific">Capitella teleta</name>
    <name type="common">Polychaete worm</name>
    <dbReference type="NCBI Taxonomy" id="283909"/>
    <lineage>
        <taxon>Eukaryota</taxon>
        <taxon>Metazoa</taxon>
        <taxon>Spiralia</taxon>
        <taxon>Lophotrochozoa</taxon>
        <taxon>Annelida</taxon>
        <taxon>Polychaeta</taxon>
        <taxon>Sedentaria</taxon>
        <taxon>Scolecida</taxon>
        <taxon>Capitellidae</taxon>
        <taxon>Capitella</taxon>
    </lineage>
</organism>
<feature type="chain" id="PRO_5008787593" description="Transmembrane protein" evidence="2">
    <location>
        <begin position="21"/>
        <end position="111"/>
    </location>
</feature>
<feature type="signal peptide" evidence="2">
    <location>
        <begin position="1"/>
        <end position="20"/>
    </location>
</feature>
<name>R7U2F1_CAPTE</name>